<evidence type="ECO:0000256" key="2">
    <source>
        <dbReference type="ARBA" id="ARBA00005577"/>
    </source>
</evidence>
<dbReference type="Pfam" id="PF06105">
    <property type="entry name" value="Aph-1"/>
    <property type="match status" value="1"/>
</dbReference>
<reference evidence="8 9" key="1">
    <citation type="journal article" date="2008" name="Nature">
        <title>The genome of the choanoflagellate Monosiga brevicollis and the origin of metazoans.</title>
        <authorList>
            <consortium name="JGI Sequencing"/>
            <person name="King N."/>
            <person name="Westbrook M.J."/>
            <person name="Young S.L."/>
            <person name="Kuo A."/>
            <person name="Abedin M."/>
            <person name="Chapman J."/>
            <person name="Fairclough S."/>
            <person name="Hellsten U."/>
            <person name="Isogai Y."/>
            <person name="Letunic I."/>
            <person name="Marr M."/>
            <person name="Pincus D."/>
            <person name="Putnam N."/>
            <person name="Rokas A."/>
            <person name="Wright K.J."/>
            <person name="Zuzow R."/>
            <person name="Dirks W."/>
            <person name="Good M."/>
            <person name="Goodstein D."/>
            <person name="Lemons D."/>
            <person name="Li W."/>
            <person name="Lyons J.B."/>
            <person name="Morris A."/>
            <person name="Nichols S."/>
            <person name="Richter D.J."/>
            <person name="Salamov A."/>
            <person name="Bork P."/>
            <person name="Lim W.A."/>
            <person name="Manning G."/>
            <person name="Miller W.T."/>
            <person name="McGinnis W."/>
            <person name="Shapiro H."/>
            <person name="Tjian R."/>
            <person name="Grigoriev I.V."/>
            <person name="Rokhsar D."/>
        </authorList>
    </citation>
    <scope>NUCLEOTIDE SEQUENCE [LARGE SCALE GENOMIC DNA]</scope>
    <source>
        <strain evidence="9">MX1 / ATCC 50154</strain>
    </source>
</reference>
<dbReference type="GO" id="GO:0007219">
    <property type="term" value="P:Notch signaling pathway"/>
    <property type="evidence" value="ECO:0007669"/>
    <property type="project" value="UniProtKB-KW"/>
</dbReference>
<dbReference type="PANTHER" id="PTHR12889">
    <property type="entry name" value="GAMMA-SECRETASE SUBUNIT APH-1"/>
    <property type="match status" value="1"/>
</dbReference>
<evidence type="ECO:0000313" key="8">
    <source>
        <dbReference type="EMBL" id="EDQ89497.1"/>
    </source>
</evidence>
<evidence type="ECO:0000256" key="7">
    <source>
        <dbReference type="SAM" id="Phobius"/>
    </source>
</evidence>
<dbReference type="EMBL" id="CH991550">
    <property type="protein sequence ID" value="EDQ89497.1"/>
    <property type="molecule type" value="Genomic_DNA"/>
</dbReference>
<dbReference type="GO" id="GO:0016485">
    <property type="term" value="P:protein processing"/>
    <property type="evidence" value="ECO:0000318"/>
    <property type="project" value="GO_Central"/>
</dbReference>
<evidence type="ECO:0000256" key="1">
    <source>
        <dbReference type="ARBA" id="ARBA00004141"/>
    </source>
</evidence>
<dbReference type="GO" id="GO:0005783">
    <property type="term" value="C:endoplasmic reticulum"/>
    <property type="evidence" value="ECO:0000318"/>
    <property type="project" value="GO_Central"/>
</dbReference>
<dbReference type="InParanoid" id="A9UYN8"/>
<evidence type="ECO:0008006" key="10">
    <source>
        <dbReference type="Google" id="ProtNLM"/>
    </source>
</evidence>
<keyword evidence="4" id="KW-0914">Notch signaling pathway</keyword>
<feature type="transmembrane region" description="Helical" evidence="7">
    <location>
        <begin position="32"/>
        <end position="56"/>
    </location>
</feature>
<dbReference type="GeneID" id="5890947"/>
<feature type="transmembrane region" description="Helical" evidence="7">
    <location>
        <begin position="6"/>
        <end position="25"/>
    </location>
</feature>
<feature type="transmembrane region" description="Helical" evidence="7">
    <location>
        <begin position="114"/>
        <end position="137"/>
    </location>
</feature>
<comment type="similarity">
    <text evidence="2">Belongs to the APH-1 family.</text>
</comment>
<keyword evidence="3 7" id="KW-0812">Transmembrane</keyword>
<sequence>MTQMSLWGNIFIIYSAPLALFWFNVRKSSKLVIILISSAFLWLVAALLTAVVWVAVPPLKDDYWFALIASVLLQELFRYLWWRLLRRTEHDLSILSPDGDVVITREKLAMVSGLGYGLMSSTMMTCNLLDIMSGPGILAARGCTDHSHFTISSTTAAMIGLTHVFWGIIAFSGWDIRRARRGAWSSGDLRVLYVFFTHLFVSLLTLNNEHRGTCAGTMVPIALVMIASGIFAWFAAGVRFKRSE</sequence>
<dbReference type="FunCoup" id="A9UYN8">
    <property type="interactions" value="610"/>
</dbReference>
<dbReference type="AlphaFoldDB" id="A9UYN8"/>
<name>A9UYN8_MONBE</name>
<keyword evidence="5 7" id="KW-1133">Transmembrane helix</keyword>
<feature type="transmembrane region" description="Helical" evidence="7">
    <location>
        <begin position="189"/>
        <end position="206"/>
    </location>
</feature>
<organism evidence="8 9">
    <name type="scientific">Monosiga brevicollis</name>
    <name type="common">Choanoflagellate</name>
    <dbReference type="NCBI Taxonomy" id="81824"/>
    <lineage>
        <taxon>Eukaryota</taxon>
        <taxon>Choanoflagellata</taxon>
        <taxon>Craspedida</taxon>
        <taxon>Salpingoecidae</taxon>
        <taxon>Monosiga</taxon>
    </lineage>
</organism>
<gene>
    <name evidence="8" type="ORF">MONBRDRAFT_32302</name>
</gene>
<feature type="transmembrane region" description="Helical" evidence="7">
    <location>
        <begin position="218"/>
        <end position="238"/>
    </location>
</feature>
<evidence type="ECO:0000313" key="9">
    <source>
        <dbReference type="Proteomes" id="UP000001357"/>
    </source>
</evidence>
<accession>A9UYN8</accession>
<protein>
    <recommendedName>
        <fullName evidence="10">Gamma-secretase subunit Aph-1</fullName>
    </recommendedName>
</protein>
<keyword evidence="9" id="KW-1185">Reference proteome</keyword>
<evidence type="ECO:0000256" key="3">
    <source>
        <dbReference type="ARBA" id="ARBA00022692"/>
    </source>
</evidence>
<dbReference type="Proteomes" id="UP000001357">
    <property type="component" value="Unassembled WGS sequence"/>
</dbReference>
<evidence type="ECO:0000256" key="4">
    <source>
        <dbReference type="ARBA" id="ARBA00022976"/>
    </source>
</evidence>
<evidence type="ECO:0000256" key="6">
    <source>
        <dbReference type="ARBA" id="ARBA00023136"/>
    </source>
</evidence>
<dbReference type="OMA" id="DTNNYLH"/>
<dbReference type="InterPro" id="IPR009294">
    <property type="entry name" value="Aph-1"/>
</dbReference>
<keyword evidence="6 7" id="KW-0472">Membrane</keyword>
<dbReference type="RefSeq" id="XP_001745526.1">
    <property type="nucleotide sequence ID" value="XM_001745474.1"/>
</dbReference>
<evidence type="ECO:0000256" key="5">
    <source>
        <dbReference type="ARBA" id="ARBA00022989"/>
    </source>
</evidence>
<proteinExistence type="inferred from homology"/>
<dbReference type="KEGG" id="mbr:MONBRDRAFT_32302"/>
<dbReference type="GO" id="GO:0070765">
    <property type="term" value="C:gamma-secretase complex"/>
    <property type="evidence" value="ECO:0000318"/>
    <property type="project" value="GO_Central"/>
</dbReference>
<comment type="subcellular location">
    <subcellularLocation>
        <location evidence="1">Membrane</location>
        <topology evidence="1">Multi-pass membrane protein</topology>
    </subcellularLocation>
</comment>
<feature type="transmembrane region" description="Helical" evidence="7">
    <location>
        <begin position="62"/>
        <end position="81"/>
    </location>
</feature>
<feature type="transmembrane region" description="Helical" evidence="7">
    <location>
        <begin position="149"/>
        <end position="169"/>
    </location>
</feature>
<dbReference type="GO" id="GO:0030674">
    <property type="term" value="F:protein-macromolecule adaptor activity"/>
    <property type="evidence" value="ECO:0000318"/>
    <property type="project" value="GO_Central"/>
</dbReference>
<dbReference type="eggNOG" id="KOG3972">
    <property type="taxonomic scope" value="Eukaryota"/>
</dbReference>